<keyword evidence="2" id="KW-0732">Signal</keyword>
<accession>A0A7Y4IHK8</accession>
<feature type="chain" id="PRO_5030629223" description="Lipoprotein" evidence="2">
    <location>
        <begin position="34"/>
        <end position="271"/>
    </location>
</feature>
<dbReference type="SUPFAM" id="SSF69304">
    <property type="entry name" value="Tricorn protease N-terminal domain"/>
    <property type="match status" value="1"/>
</dbReference>
<evidence type="ECO:0000313" key="4">
    <source>
        <dbReference type="Proteomes" id="UP000533080"/>
    </source>
</evidence>
<evidence type="ECO:0000313" key="3">
    <source>
        <dbReference type="EMBL" id="NOJ79294.1"/>
    </source>
</evidence>
<dbReference type="AlphaFoldDB" id="A0A7Y4IHK8"/>
<dbReference type="InterPro" id="IPR011659">
    <property type="entry name" value="WD40"/>
</dbReference>
<evidence type="ECO:0000256" key="1">
    <source>
        <dbReference type="ARBA" id="ARBA00009820"/>
    </source>
</evidence>
<dbReference type="EMBL" id="JABFNT010000036">
    <property type="protein sequence ID" value="NOJ79294.1"/>
    <property type="molecule type" value="Genomic_DNA"/>
</dbReference>
<reference evidence="3 4" key="1">
    <citation type="submission" date="2020-05" db="EMBL/GenBank/DDBJ databases">
        <authorList>
            <person name="Whitworth D."/>
        </authorList>
    </citation>
    <scope>NUCLEOTIDE SEQUENCE [LARGE SCALE GENOMIC DNA]</scope>
    <source>
        <strain evidence="3 4">AM005</strain>
    </source>
</reference>
<dbReference type="InterPro" id="IPR011042">
    <property type="entry name" value="6-blade_b-propeller_TolB-like"/>
</dbReference>
<dbReference type="Gene3D" id="2.120.10.30">
    <property type="entry name" value="TolB, C-terminal domain"/>
    <property type="match status" value="1"/>
</dbReference>
<evidence type="ECO:0000256" key="2">
    <source>
        <dbReference type="SAM" id="SignalP"/>
    </source>
</evidence>
<dbReference type="PANTHER" id="PTHR36842">
    <property type="entry name" value="PROTEIN TOLB HOMOLOG"/>
    <property type="match status" value="1"/>
</dbReference>
<feature type="signal peptide" evidence="2">
    <location>
        <begin position="1"/>
        <end position="33"/>
    </location>
</feature>
<evidence type="ECO:0008006" key="5">
    <source>
        <dbReference type="Google" id="ProtNLM"/>
    </source>
</evidence>
<dbReference type="Proteomes" id="UP000533080">
    <property type="component" value="Unassembled WGS sequence"/>
</dbReference>
<sequence>MHPTDVRCRSPRRNLAMWMASSLLLAACGGAEAEALADAESPGVASQSLVEPSTESADRRIIVYQTTSLQLIRMDHQGDSHLVAERTGAPEVSLDGSRVAYAKLPDGYREGDVVRSSELYVLNANSGKSVRVTQGFDDSEPVWTPDGRNVLFQSTRRSGVPSLWLVKENGKDLRQLTNVGTSQFSSAYIPNPALGGTVEWDADRRIIVYTTTSLRPGEDGEVRVITFDRNYDVATAYSLGTGFGPVWTERGTVVFSRNEGGQVISVEVRVK</sequence>
<dbReference type="PROSITE" id="PS51257">
    <property type="entry name" value="PROKAR_LIPOPROTEIN"/>
    <property type="match status" value="1"/>
</dbReference>
<comment type="caution">
    <text evidence="3">The sequence shown here is derived from an EMBL/GenBank/DDBJ whole genome shotgun (WGS) entry which is preliminary data.</text>
</comment>
<dbReference type="Pfam" id="PF07676">
    <property type="entry name" value="PD40"/>
    <property type="match status" value="1"/>
</dbReference>
<name>A0A7Y4IHK8_MYXXA</name>
<comment type="similarity">
    <text evidence="1">Belongs to the TolB family.</text>
</comment>
<protein>
    <recommendedName>
        <fullName evidence="5">Lipoprotein</fullName>
    </recommendedName>
</protein>
<organism evidence="3 4">
    <name type="scientific">Myxococcus xanthus</name>
    <dbReference type="NCBI Taxonomy" id="34"/>
    <lineage>
        <taxon>Bacteria</taxon>
        <taxon>Pseudomonadati</taxon>
        <taxon>Myxococcota</taxon>
        <taxon>Myxococcia</taxon>
        <taxon>Myxococcales</taxon>
        <taxon>Cystobacterineae</taxon>
        <taxon>Myxococcaceae</taxon>
        <taxon>Myxococcus</taxon>
    </lineage>
</organism>
<proteinExistence type="inferred from homology"/>
<gene>
    <name evidence="3" type="ORF">HNV28_13255</name>
</gene>